<name>A0ABD3LPN3_EUCGL</name>
<dbReference type="EMBL" id="JBJKBG010000001">
    <property type="protein sequence ID" value="KAL3753327.1"/>
    <property type="molecule type" value="Genomic_DNA"/>
</dbReference>
<accession>A0ABD3LPN3</accession>
<gene>
    <name evidence="2" type="ORF">ACJRO7_000685</name>
</gene>
<feature type="region of interest" description="Disordered" evidence="1">
    <location>
        <begin position="1"/>
        <end position="130"/>
    </location>
</feature>
<sequence>MAPPLAEGQSLLPMSRAPHQTYQPPIAPPFPLTTAAPPLTRHDSFSSLSVGRSPPTPPIRHPPPLHSICPASRNPKSGLESEERQLHQPIHPASSALGREAESSVRVADRLQDGVDRGRAGEGGLAKDMS</sequence>
<dbReference type="AlphaFoldDB" id="A0ABD3LPN3"/>
<reference evidence="2 3" key="1">
    <citation type="submission" date="2024-11" db="EMBL/GenBank/DDBJ databases">
        <title>Chromosome-level genome assembly of Eucalyptus globulus Labill. provides insights into its genome evolution.</title>
        <authorList>
            <person name="Li X."/>
        </authorList>
    </citation>
    <scope>NUCLEOTIDE SEQUENCE [LARGE SCALE GENOMIC DNA]</scope>
    <source>
        <strain evidence="2">CL2024</strain>
        <tissue evidence="2">Fresh tender leaves</tissue>
    </source>
</reference>
<evidence type="ECO:0000256" key="1">
    <source>
        <dbReference type="SAM" id="MobiDB-lite"/>
    </source>
</evidence>
<feature type="compositionally biased region" description="Basic and acidic residues" evidence="1">
    <location>
        <begin position="99"/>
        <end position="120"/>
    </location>
</feature>
<protein>
    <submittedName>
        <fullName evidence="2">Uncharacterized protein</fullName>
    </submittedName>
</protein>
<keyword evidence="3" id="KW-1185">Reference proteome</keyword>
<evidence type="ECO:0000313" key="3">
    <source>
        <dbReference type="Proteomes" id="UP001634007"/>
    </source>
</evidence>
<evidence type="ECO:0000313" key="2">
    <source>
        <dbReference type="EMBL" id="KAL3753327.1"/>
    </source>
</evidence>
<dbReference type="Proteomes" id="UP001634007">
    <property type="component" value="Unassembled WGS sequence"/>
</dbReference>
<organism evidence="2 3">
    <name type="scientific">Eucalyptus globulus</name>
    <name type="common">Tasmanian blue gum</name>
    <dbReference type="NCBI Taxonomy" id="34317"/>
    <lineage>
        <taxon>Eukaryota</taxon>
        <taxon>Viridiplantae</taxon>
        <taxon>Streptophyta</taxon>
        <taxon>Embryophyta</taxon>
        <taxon>Tracheophyta</taxon>
        <taxon>Spermatophyta</taxon>
        <taxon>Magnoliopsida</taxon>
        <taxon>eudicotyledons</taxon>
        <taxon>Gunneridae</taxon>
        <taxon>Pentapetalae</taxon>
        <taxon>rosids</taxon>
        <taxon>malvids</taxon>
        <taxon>Myrtales</taxon>
        <taxon>Myrtaceae</taxon>
        <taxon>Myrtoideae</taxon>
        <taxon>Eucalypteae</taxon>
        <taxon>Eucalyptus</taxon>
    </lineage>
</organism>
<proteinExistence type="predicted"/>
<comment type="caution">
    <text evidence="2">The sequence shown here is derived from an EMBL/GenBank/DDBJ whole genome shotgun (WGS) entry which is preliminary data.</text>
</comment>
<feature type="compositionally biased region" description="Pro residues" evidence="1">
    <location>
        <begin position="54"/>
        <end position="65"/>
    </location>
</feature>